<keyword evidence="4 8" id="KW-1003">Cell membrane</keyword>
<reference evidence="10" key="1">
    <citation type="journal article" date="2014" name="Int. J. Syst. Evol. Microbiol.">
        <title>Complete genome sequence of Corynebacterium casei LMG S-19264T (=DSM 44701T), isolated from a smear-ripened cheese.</title>
        <authorList>
            <consortium name="US DOE Joint Genome Institute (JGI-PGF)"/>
            <person name="Walter F."/>
            <person name="Albersmeier A."/>
            <person name="Kalinowski J."/>
            <person name="Ruckert C."/>
        </authorList>
    </citation>
    <scope>NUCLEOTIDE SEQUENCE</scope>
    <source>
        <strain evidence="10">JCM 15325</strain>
    </source>
</reference>
<feature type="transmembrane region" description="Helical" evidence="9">
    <location>
        <begin position="43"/>
        <end position="68"/>
    </location>
</feature>
<sequence length="185" mass="20126">MKVLQSTRKLTVMGMMVALSVILVYFIRFPLLPAAPFLEYEPADIPIFICSLIYGPLSGVMLTIVVSIVQGVTVSANSGIIGIIMHIFATGSFALISGIIYSHKKNRKSAALALMVGVIVMTIMMCILNILLTPIFMGVPRNTVFQMILPVIIPFNLLKAGINSIITLIIYEKIGDLAFKNVGTH</sequence>
<keyword evidence="11" id="KW-1185">Reference proteome</keyword>
<keyword evidence="6 9" id="KW-1133">Transmembrane helix</keyword>
<dbReference type="InterPro" id="IPR024529">
    <property type="entry name" value="ECF_trnsprt_substrate-spec"/>
</dbReference>
<gene>
    <name evidence="10" type="ORF">GCM10007968_25620</name>
</gene>
<dbReference type="GO" id="GO:0032217">
    <property type="term" value="F:riboflavin transmembrane transporter activity"/>
    <property type="evidence" value="ECO:0007669"/>
    <property type="project" value="UniProtKB-UniRule"/>
</dbReference>
<feature type="transmembrane region" description="Helical" evidence="9">
    <location>
        <begin position="12"/>
        <end position="31"/>
    </location>
</feature>
<dbReference type="PANTHER" id="PTHR38438:SF1">
    <property type="entry name" value="RIBOFLAVIN TRANSPORTER RIBU"/>
    <property type="match status" value="1"/>
</dbReference>
<evidence type="ECO:0000313" key="10">
    <source>
        <dbReference type="EMBL" id="GGL60486.1"/>
    </source>
</evidence>
<evidence type="ECO:0000256" key="4">
    <source>
        <dbReference type="ARBA" id="ARBA00022475"/>
    </source>
</evidence>
<reference evidence="10" key="2">
    <citation type="submission" date="2020-09" db="EMBL/GenBank/DDBJ databases">
        <authorList>
            <person name="Sun Q."/>
            <person name="Ohkuma M."/>
        </authorList>
    </citation>
    <scope>NUCLEOTIDE SEQUENCE</scope>
    <source>
        <strain evidence="10">JCM 15325</strain>
    </source>
</reference>
<dbReference type="PIRSF" id="PIRSF037778">
    <property type="entry name" value="UCP037778_transp_RibU"/>
    <property type="match status" value="1"/>
</dbReference>
<dbReference type="Proteomes" id="UP000654670">
    <property type="component" value="Unassembled WGS sequence"/>
</dbReference>
<evidence type="ECO:0000256" key="9">
    <source>
        <dbReference type="SAM" id="Phobius"/>
    </source>
</evidence>
<dbReference type="InterPro" id="IPR025720">
    <property type="entry name" value="RibU"/>
</dbReference>
<evidence type="ECO:0000256" key="8">
    <source>
        <dbReference type="PIRNR" id="PIRNR037778"/>
    </source>
</evidence>
<evidence type="ECO:0000313" key="11">
    <source>
        <dbReference type="Proteomes" id="UP000654670"/>
    </source>
</evidence>
<comment type="subcellular location">
    <subcellularLocation>
        <location evidence="1">Cell membrane</location>
        <topology evidence="1">Multi-pass membrane protein</topology>
    </subcellularLocation>
</comment>
<dbReference type="Pfam" id="PF12822">
    <property type="entry name" value="ECF_trnsprt"/>
    <property type="match status" value="1"/>
</dbReference>
<evidence type="ECO:0000256" key="5">
    <source>
        <dbReference type="ARBA" id="ARBA00022692"/>
    </source>
</evidence>
<protein>
    <recommendedName>
        <fullName evidence="8">Riboflavin transporter</fullName>
    </recommendedName>
</protein>
<comment type="caution">
    <text evidence="10">The sequence shown here is derived from an EMBL/GenBank/DDBJ whole genome shotgun (WGS) entry which is preliminary data.</text>
</comment>
<feature type="transmembrane region" description="Helical" evidence="9">
    <location>
        <begin position="148"/>
        <end position="171"/>
    </location>
</feature>
<evidence type="ECO:0000256" key="2">
    <source>
        <dbReference type="ARBA" id="ARBA00005540"/>
    </source>
</evidence>
<accession>A0A917S7W1</accession>
<dbReference type="PANTHER" id="PTHR38438">
    <property type="entry name" value="RIBOFLAVIN TRANSPORTER RIBU"/>
    <property type="match status" value="1"/>
</dbReference>
<evidence type="ECO:0000256" key="1">
    <source>
        <dbReference type="ARBA" id="ARBA00004651"/>
    </source>
</evidence>
<dbReference type="Gene3D" id="1.10.1760.20">
    <property type="match status" value="1"/>
</dbReference>
<comment type="similarity">
    <text evidence="2 8">Belongs to the prokaryotic riboflavin transporter (P-RFT) (TC 2.A.87) family.</text>
</comment>
<evidence type="ECO:0000256" key="6">
    <source>
        <dbReference type="ARBA" id="ARBA00022989"/>
    </source>
</evidence>
<dbReference type="RefSeq" id="WP_188803959.1">
    <property type="nucleotide sequence ID" value="NZ_BMOK01000012.1"/>
</dbReference>
<proteinExistence type="inferred from homology"/>
<organism evidence="10 11">
    <name type="scientific">Sporolactobacillus putidus</name>
    <dbReference type="NCBI Taxonomy" id="492735"/>
    <lineage>
        <taxon>Bacteria</taxon>
        <taxon>Bacillati</taxon>
        <taxon>Bacillota</taxon>
        <taxon>Bacilli</taxon>
        <taxon>Bacillales</taxon>
        <taxon>Sporolactobacillaceae</taxon>
        <taxon>Sporolactobacillus</taxon>
    </lineage>
</organism>
<evidence type="ECO:0000256" key="7">
    <source>
        <dbReference type="ARBA" id="ARBA00023136"/>
    </source>
</evidence>
<dbReference type="GO" id="GO:0005886">
    <property type="term" value="C:plasma membrane"/>
    <property type="evidence" value="ECO:0007669"/>
    <property type="project" value="UniProtKB-SubCell"/>
</dbReference>
<dbReference type="EMBL" id="BMOK01000012">
    <property type="protein sequence ID" value="GGL60486.1"/>
    <property type="molecule type" value="Genomic_DNA"/>
</dbReference>
<keyword evidence="7 8" id="KW-0472">Membrane</keyword>
<name>A0A917S7W1_9BACL</name>
<dbReference type="AlphaFoldDB" id="A0A917S7W1"/>
<comment type="function">
    <text evidence="8">Probably a riboflavin-binding protein that interacts with the energy-coupling factor (ECF) ABC-transporter complex.</text>
</comment>
<keyword evidence="3 8" id="KW-0813">Transport</keyword>
<feature type="transmembrane region" description="Helical" evidence="9">
    <location>
        <begin position="80"/>
        <end position="100"/>
    </location>
</feature>
<keyword evidence="5 9" id="KW-0812">Transmembrane</keyword>
<evidence type="ECO:0000256" key="3">
    <source>
        <dbReference type="ARBA" id="ARBA00022448"/>
    </source>
</evidence>
<feature type="transmembrane region" description="Helical" evidence="9">
    <location>
        <begin position="112"/>
        <end position="136"/>
    </location>
</feature>